<evidence type="ECO:0000313" key="2">
    <source>
        <dbReference type="Proteomes" id="UP000243065"/>
    </source>
</evidence>
<evidence type="ECO:0000313" key="1">
    <source>
        <dbReference type="EMBL" id="CUT05028.1"/>
    </source>
</evidence>
<dbReference type="EMBL" id="CZVU01000108">
    <property type="protein sequence ID" value="CUT05028.1"/>
    <property type="molecule type" value="Genomic_DNA"/>
</dbReference>
<protein>
    <submittedName>
        <fullName evidence="1">Uncharacterized protein</fullName>
    </submittedName>
</protein>
<gene>
    <name evidence="1" type="ORF">JGI24_01609</name>
</gene>
<dbReference type="AlphaFoldDB" id="A0A656DC03"/>
<accession>A0A656DC03</accession>
<reference evidence="1 2" key="1">
    <citation type="submission" date="2015-11" db="EMBL/GenBank/DDBJ databases">
        <authorList>
            <person name="Varghese N."/>
        </authorList>
    </citation>
    <scope>NUCLEOTIDE SEQUENCE [LARGE SCALE GENOMIC DNA]</scope>
    <source>
        <strain evidence="1 2">JGI-24</strain>
    </source>
</reference>
<proteinExistence type="predicted"/>
<keyword evidence="2" id="KW-1185">Reference proteome</keyword>
<name>A0A656DC03_KRYT1</name>
<sequence length="55" mass="6304">MKVYDLEGNYIPSDIRLPGILLVVDKDGRCYIYESDEPGNKVIGIYELKVVDRDN</sequence>
<dbReference type="Proteomes" id="UP000243065">
    <property type="component" value="Unassembled WGS sequence"/>
</dbReference>
<dbReference type="RefSeq" id="WP_159420624.1">
    <property type="nucleotide sequence ID" value="NZ_CZVU01000108.1"/>
</dbReference>
<organism evidence="1 2">
    <name type="scientific">Kryptobacter tengchongensis</name>
    <dbReference type="NCBI Taxonomy" id="1643429"/>
    <lineage>
        <taxon>Bacteria</taxon>
        <taxon>Pseudomonadati</taxon>
        <taxon>Candidatus Kryptoniota</taxon>
        <taxon>Candidatus Kryptobacter</taxon>
    </lineage>
</organism>